<dbReference type="InterPro" id="IPR023796">
    <property type="entry name" value="Serpin_dom"/>
</dbReference>
<protein>
    <submittedName>
        <fullName evidence="4">Serpin B</fullName>
    </submittedName>
</protein>
<reference evidence="5" key="1">
    <citation type="submission" date="2016-10" db="EMBL/GenBank/DDBJ databases">
        <authorList>
            <person name="Varghese N."/>
            <person name="Submissions S."/>
        </authorList>
    </citation>
    <scope>NUCLEOTIDE SEQUENCE [LARGE SCALE GENOMIC DNA]</scope>
    <source>
        <strain evidence="5">NLAE-zl-G277</strain>
    </source>
</reference>
<dbReference type="InterPro" id="IPR023795">
    <property type="entry name" value="Serpin_CS"/>
</dbReference>
<gene>
    <name evidence="4" type="ORF">SAMN05216313_110137</name>
</gene>
<dbReference type="CDD" id="cd19589">
    <property type="entry name" value="serpin_tengpin-like"/>
    <property type="match status" value="1"/>
</dbReference>
<comment type="similarity">
    <text evidence="1">Belongs to the serpin family.</text>
</comment>
<evidence type="ECO:0000256" key="2">
    <source>
        <dbReference type="SAM" id="SignalP"/>
    </source>
</evidence>
<evidence type="ECO:0000313" key="5">
    <source>
        <dbReference type="Proteomes" id="UP000198508"/>
    </source>
</evidence>
<name>A0A1I0G5F9_9FIRM</name>
<dbReference type="PROSITE" id="PS00284">
    <property type="entry name" value="SERPIN"/>
    <property type="match status" value="1"/>
</dbReference>
<dbReference type="Gene3D" id="3.30.497.10">
    <property type="entry name" value="Antithrombin, subunit I, domain 2"/>
    <property type="match status" value="1"/>
</dbReference>
<feature type="domain" description="Serpin" evidence="3">
    <location>
        <begin position="88"/>
        <end position="434"/>
    </location>
</feature>
<dbReference type="InterPro" id="IPR000215">
    <property type="entry name" value="Serpin_fam"/>
</dbReference>
<dbReference type="SUPFAM" id="SSF56574">
    <property type="entry name" value="Serpins"/>
    <property type="match status" value="1"/>
</dbReference>
<dbReference type="GeneID" id="93280887"/>
<keyword evidence="5" id="KW-1185">Reference proteome</keyword>
<dbReference type="Proteomes" id="UP000198508">
    <property type="component" value="Unassembled WGS sequence"/>
</dbReference>
<dbReference type="PANTHER" id="PTHR11461:SF211">
    <property type="entry name" value="GH10112P-RELATED"/>
    <property type="match status" value="1"/>
</dbReference>
<organism evidence="4 5">
    <name type="scientific">Enterocloster lavalensis</name>
    <dbReference type="NCBI Taxonomy" id="460384"/>
    <lineage>
        <taxon>Bacteria</taxon>
        <taxon>Bacillati</taxon>
        <taxon>Bacillota</taxon>
        <taxon>Clostridia</taxon>
        <taxon>Lachnospirales</taxon>
        <taxon>Lachnospiraceae</taxon>
        <taxon>Enterocloster</taxon>
    </lineage>
</organism>
<sequence>MMRKQLWCSAAVGFLAAALLAGCGQKTDAEVPSENKTEKTNPVSVTQVKEPEAVSAEDFERRSQVRENNPVSGEFVSAAQAFSYDSAARLLAEGTENRNYSPLSLYYALALAAQGAEGKTEEEMLAVLGMMDKAELAAQCGNLYRLLYTDHEYSRLKLANSLWTQQGVAFKDGFLKTAQDDFYASVFPVDFAGPEAGIAMGQWISQNTGGILSPQMETSPRDVLVIINTVYFNGQWINRFEESSNTEGSFTTAENEEVKCEYMHLKNASQTYYEGDGYSGTELWMKDNGSLMLILPDEGVEIGELIRQEGKLEEMFSRRDGQGGLMDLSLPKFRFGDSLELADMLRDMGVKEAFEEQADFSAMSDEPAFISRIKQETHIGVNEDGVEAVAYTEIAMAGAGLPEGRHVLDFNRPFLFGIISDQGIPLFLGVCNNPQ</sequence>
<evidence type="ECO:0000259" key="3">
    <source>
        <dbReference type="SMART" id="SM00093"/>
    </source>
</evidence>
<accession>A0A1I0G5F9</accession>
<dbReference type="Gene3D" id="2.30.39.10">
    <property type="entry name" value="Alpha-1-antitrypsin, domain 1"/>
    <property type="match status" value="1"/>
</dbReference>
<dbReference type="SMART" id="SM00093">
    <property type="entry name" value="SERPIN"/>
    <property type="match status" value="1"/>
</dbReference>
<proteinExistence type="inferred from homology"/>
<evidence type="ECO:0000313" key="4">
    <source>
        <dbReference type="EMBL" id="SET65976.1"/>
    </source>
</evidence>
<dbReference type="Pfam" id="PF00079">
    <property type="entry name" value="Serpin"/>
    <property type="match status" value="1"/>
</dbReference>
<dbReference type="RefSeq" id="WP_092363678.1">
    <property type="nucleotide sequence ID" value="NZ_DAINWJ010000415.1"/>
</dbReference>
<dbReference type="EMBL" id="FOIM01000010">
    <property type="protein sequence ID" value="SET65976.1"/>
    <property type="molecule type" value="Genomic_DNA"/>
</dbReference>
<dbReference type="AlphaFoldDB" id="A0A1I0G5F9"/>
<dbReference type="GO" id="GO:0005615">
    <property type="term" value="C:extracellular space"/>
    <property type="evidence" value="ECO:0007669"/>
    <property type="project" value="InterPro"/>
</dbReference>
<dbReference type="PANTHER" id="PTHR11461">
    <property type="entry name" value="SERINE PROTEASE INHIBITOR, SERPIN"/>
    <property type="match status" value="1"/>
</dbReference>
<dbReference type="InterPro" id="IPR042185">
    <property type="entry name" value="Serpin_sf_2"/>
</dbReference>
<dbReference type="InterPro" id="IPR036186">
    <property type="entry name" value="Serpin_sf"/>
</dbReference>
<dbReference type="InterPro" id="IPR042178">
    <property type="entry name" value="Serpin_sf_1"/>
</dbReference>
<feature type="chain" id="PRO_5044372543" evidence="2">
    <location>
        <begin position="22"/>
        <end position="435"/>
    </location>
</feature>
<feature type="signal peptide" evidence="2">
    <location>
        <begin position="1"/>
        <end position="21"/>
    </location>
</feature>
<dbReference type="PROSITE" id="PS51257">
    <property type="entry name" value="PROKAR_LIPOPROTEIN"/>
    <property type="match status" value="1"/>
</dbReference>
<keyword evidence="2" id="KW-0732">Signal</keyword>
<dbReference type="GO" id="GO:0004867">
    <property type="term" value="F:serine-type endopeptidase inhibitor activity"/>
    <property type="evidence" value="ECO:0007669"/>
    <property type="project" value="InterPro"/>
</dbReference>
<evidence type="ECO:0000256" key="1">
    <source>
        <dbReference type="RuleBase" id="RU000411"/>
    </source>
</evidence>
<dbReference type="STRING" id="460384.SAMN05216313_110137"/>